<organism evidence="2 3">
    <name type="scientific">Nocardioides imazamoxiresistens</name>
    <dbReference type="NCBI Taxonomy" id="3231893"/>
    <lineage>
        <taxon>Bacteria</taxon>
        <taxon>Bacillati</taxon>
        <taxon>Actinomycetota</taxon>
        <taxon>Actinomycetes</taxon>
        <taxon>Propionibacteriales</taxon>
        <taxon>Nocardioidaceae</taxon>
        <taxon>Nocardioides</taxon>
    </lineage>
</organism>
<comment type="caution">
    <text evidence="2">The sequence shown here is derived from an EMBL/GenBank/DDBJ whole genome shotgun (WGS) entry which is preliminary data.</text>
</comment>
<feature type="domain" description="DUF7668" evidence="1">
    <location>
        <begin position="23"/>
        <end position="121"/>
    </location>
</feature>
<reference evidence="2 3" key="1">
    <citation type="submission" date="2023-08" db="EMBL/GenBank/DDBJ databases">
        <title>Nocardioides seae sp. nov., a bacterium isolated from a soil.</title>
        <authorList>
            <person name="Wang X."/>
        </authorList>
    </citation>
    <scope>NUCLEOTIDE SEQUENCE [LARGE SCALE GENOMIC DNA]</scope>
    <source>
        <strain evidence="2 3">YZH12</strain>
    </source>
</reference>
<evidence type="ECO:0000259" key="1">
    <source>
        <dbReference type="Pfam" id="PF24705"/>
    </source>
</evidence>
<dbReference type="InterPro" id="IPR056085">
    <property type="entry name" value="DUF7668"/>
</dbReference>
<protein>
    <recommendedName>
        <fullName evidence="1">DUF7668 domain-containing protein</fullName>
    </recommendedName>
</protein>
<sequence length="121" mass="13903">MNLDDDDERPVPEAWRSAISELVECLVVRDKSLVSSIPQVEPISWDTWNACLSYMKEYGGTLVTLPQAAWLTSVAIRYDEEWRCLVDLWTSEEGQSDLVLDIRVIDFPDRFEIAVHAIYVP</sequence>
<gene>
    <name evidence="2" type="ORF">RDV89_01655</name>
</gene>
<evidence type="ECO:0000313" key="3">
    <source>
        <dbReference type="Proteomes" id="UP001268542"/>
    </source>
</evidence>
<dbReference type="Pfam" id="PF24705">
    <property type="entry name" value="DUF7668"/>
    <property type="match status" value="1"/>
</dbReference>
<keyword evidence="3" id="KW-1185">Reference proteome</keyword>
<dbReference type="RefSeq" id="WP_315730774.1">
    <property type="nucleotide sequence ID" value="NZ_JAVYII010000001.1"/>
</dbReference>
<name>A0ABU3PR98_9ACTN</name>
<accession>A0ABU3PR98</accession>
<dbReference type="EMBL" id="JAVYII010000001">
    <property type="protein sequence ID" value="MDT9591755.1"/>
    <property type="molecule type" value="Genomic_DNA"/>
</dbReference>
<dbReference type="Proteomes" id="UP001268542">
    <property type="component" value="Unassembled WGS sequence"/>
</dbReference>
<proteinExistence type="predicted"/>
<evidence type="ECO:0000313" key="2">
    <source>
        <dbReference type="EMBL" id="MDT9591755.1"/>
    </source>
</evidence>